<dbReference type="EMBL" id="FMUR01000015">
    <property type="protein sequence ID" value="SCY39231.1"/>
    <property type="molecule type" value="Genomic_DNA"/>
</dbReference>
<reference evidence="8" key="1">
    <citation type="submission" date="2016-10" db="EMBL/GenBank/DDBJ databases">
        <authorList>
            <person name="Varghese N."/>
            <person name="Submissions S."/>
        </authorList>
    </citation>
    <scope>NUCLEOTIDE SEQUENCE [LARGE SCALE GENOMIC DNA]</scope>
    <source>
        <strain evidence="8">XBD2006</strain>
    </source>
</reference>
<accession>A0A1G5FJA2</accession>
<dbReference type="PANTHER" id="PTHR35936:SF19">
    <property type="entry name" value="AMINO-ACID-BINDING PROTEIN YXEM-RELATED"/>
    <property type="match status" value="1"/>
</dbReference>
<comment type="similarity">
    <text evidence="2 4">Belongs to the bacterial solute-binding protein 3 family.</text>
</comment>
<dbReference type="Pfam" id="PF00497">
    <property type="entry name" value="SBP_bac_3"/>
    <property type="match status" value="1"/>
</dbReference>
<dbReference type="Gene3D" id="3.40.190.10">
    <property type="entry name" value="Periplasmic binding protein-like II"/>
    <property type="match status" value="2"/>
</dbReference>
<protein>
    <submittedName>
        <fullName evidence="7">Cystine transport system substrate-binding protein</fullName>
    </submittedName>
</protein>
<dbReference type="AlphaFoldDB" id="A0A1G5FJA2"/>
<feature type="region of interest" description="Disordered" evidence="5">
    <location>
        <begin position="28"/>
        <end position="54"/>
    </location>
</feature>
<dbReference type="CDD" id="cd13711">
    <property type="entry name" value="PBP2_Ngo0372_TcyA"/>
    <property type="match status" value="1"/>
</dbReference>
<proteinExistence type="inferred from homology"/>
<dbReference type="SMART" id="SM00062">
    <property type="entry name" value="PBPb"/>
    <property type="match status" value="1"/>
</dbReference>
<dbReference type="PANTHER" id="PTHR35936">
    <property type="entry name" value="MEMBRANE-BOUND LYTIC MUREIN TRANSGLYCOSYLASE F"/>
    <property type="match status" value="1"/>
</dbReference>
<evidence type="ECO:0000256" key="1">
    <source>
        <dbReference type="ARBA" id="ARBA00004196"/>
    </source>
</evidence>
<evidence type="ECO:0000256" key="2">
    <source>
        <dbReference type="ARBA" id="ARBA00010333"/>
    </source>
</evidence>
<evidence type="ECO:0000313" key="7">
    <source>
        <dbReference type="EMBL" id="SCY39231.1"/>
    </source>
</evidence>
<dbReference type="InterPro" id="IPR018313">
    <property type="entry name" value="SBP_3_CS"/>
</dbReference>
<evidence type="ECO:0000256" key="3">
    <source>
        <dbReference type="ARBA" id="ARBA00022729"/>
    </source>
</evidence>
<name>A0A1G5FJA2_9FIRM</name>
<evidence type="ECO:0000256" key="5">
    <source>
        <dbReference type="SAM" id="MobiDB-lite"/>
    </source>
</evidence>
<dbReference type="Proteomes" id="UP000183047">
    <property type="component" value="Unassembled WGS sequence"/>
</dbReference>
<evidence type="ECO:0000313" key="8">
    <source>
        <dbReference type="Proteomes" id="UP000183047"/>
    </source>
</evidence>
<dbReference type="RefSeq" id="WP_074462889.1">
    <property type="nucleotide sequence ID" value="NZ_FMUR01000015.1"/>
</dbReference>
<gene>
    <name evidence="7" type="ORF">SAMN02910451_02425</name>
</gene>
<dbReference type="OrthoDB" id="9811552at2"/>
<feature type="domain" description="Solute-binding protein family 3/N-terminal" evidence="6">
    <location>
        <begin position="65"/>
        <end position="284"/>
    </location>
</feature>
<comment type="subcellular location">
    <subcellularLocation>
        <location evidence="1">Cell envelope</location>
    </subcellularLocation>
</comment>
<dbReference type="PROSITE" id="PS51257">
    <property type="entry name" value="PROKAR_LIPOPROTEIN"/>
    <property type="match status" value="1"/>
</dbReference>
<keyword evidence="3" id="KW-0732">Signal</keyword>
<sequence>MKKLAAALLTVGVFGTILTGCGSEEASSTEANTAGEASAEAGSEAGQAKEAGAKTTYETAKENGYITFATEGTYAPYSFHDESDKLTGFDIEVAQAIADKLGLEAKFTETQWDGIIAGLDAGKYDAIANQVSITDERKEKYLFSDPYTYVYGVVIVNGDNTDINSFEELKGKDVALTVTSNWAELAESYGGKIVSTNGFSESIQLVIQGRADATVNDNVTFLDYKANQPDANAKVVATSDEATESAILIRKDDSDLQEAVNSALKEIRDNGTLKSISEKYFGEDITVAK</sequence>
<evidence type="ECO:0000256" key="4">
    <source>
        <dbReference type="RuleBase" id="RU003744"/>
    </source>
</evidence>
<evidence type="ECO:0000259" key="6">
    <source>
        <dbReference type="SMART" id="SM00062"/>
    </source>
</evidence>
<organism evidence="7 8">
    <name type="scientific">Butyrivibrio hungatei</name>
    <dbReference type="NCBI Taxonomy" id="185008"/>
    <lineage>
        <taxon>Bacteria</taxon>
        <taxon>Bacillati</taxon>
        <taxon>Bacillota</taxon>
        <taxon>Clostridia</taxon>
        <taxon>Lachnospirales</taxon>
        <taxon>Lachnospiraceae</taxon>
        <taxon>Butyrivibrio</taxon>
    </lineage>
</organism>
<dbReference type="PROSITE" id="PS01039">
    <property type="entry name" value="SBP_BACTERIAL_3"/>
    <property type="match status" value="1"/>
</dbReference>
<keyword evidence="8" id="KW-1185">Reference proteome</keyword>
<dbReference type="SUPFAM" id="SSF53850">
    <property type="entry name" value="Periplasmic binding protein-like II"/>
    <property type="match status" value="1"/>
</dbReference>
<dbReference type="InterPro" id="IPR001638">
    <property type="entry name" value="Solute-binding_3/MltF_N"/>
</dbReference>
<dbReference type="GO" id="GO:0030313">
    <property type="term" value="C:cell envelope"/>
    <property type="evidence" value="ECO:0007669"/>
    <property type="project" value="UniProtKB-SubCell"/>
</dbReference>